<organism evidence="1">
    <name type="scientific">marine sediment metagenome</name>
    <dbReference type="NCBI Taxonomy" id="412755"/>
    <lineage>
        <taxon>unclassified sequences</taxon>
        <taxon>metagenomes</taxon>
        <taxon>ecological metagenomes</taxon>
    </lineage>
</organism>
<protein>
    <submittedName>
        <fullName evidence="1">Uncharacterized protein</fullName>
    </submittedName>
</protein>
<dbReference type="EMBL" id="LAZR01006040">
    <property type="protein sequence ID" value="KKM95199.1"/>
    <property type="molecule type" value="Genomic_DNA"/>
</dbReference>
<sequence>MISLSNTYASEPGSIFVFTSFLISNKSLISFNKSSLDDIIWAEYLEALGEVPIYCPVQVLMSYGKFFITNNRIIAQGEIRVKGGRAGTYGILDLVILPLSGHSKRGKIRKDLPRDGHEIPINNIGRLRKIRNGITFEVMGGDRPGVVNIKPSKMLFHGELLKKHKNKLFELLSEFNKTESPNYARRRHLEGMNGYGKQSHETFSNKITYLLT</sequence>
<accession>A0A0F9LJH3</accession>
<comment type="caution">
    <text evidence="1">The sequence shown here is derived from an EMBL/GenBank/DDBJ whole genome shotgun (WGS) entry which is preliminary data.</text>
</comment>
<reference evidence="1" key="1">
    <citation type="journal article" date="2015" name="Nature">
        <title>Complex archaea that bridge the gap between prokaryotes and eukaryotes.</title>
        <authorList>
            <person name="Spang A."/>
            <person name="Saw J.H."/>
            <person name="Jorgensen S.L."/>
            <person name="Zaremba-Niedzwiedzka K."/>
            <person name="Martijn J."/>
            <person name="Lind A.E."/>
            <person name="van Eijk R."/>
            <person name="Schleper C."/>
            <person name="Guy L."/>
            <person name="Ettema T.J."/>
        </authorList>
    </citation>
    <scope>NUCLEOTIDE SEQUENCE</scope>
</reference>
<gene>
    <name evidence="1" type="ORF">LCGC14_1190590</name>
</gene>
<name>A0A0F9LJH3_9ZZZZ</name>
<proteinExistence type="predicted"/>
<evidence type="ECO:0000313" key="1">
    <source>
        <dbReference type="EMBL" id="KKM95199.1"/>
    </source>
</evidence>
<dbReference type="AlphaFoldDB" id="A0A0F9LJH3"/>